<sequence length="275" mass="30983">MANSKRPIAVSDDLRNQLESHLDDLVNSGDVELPPGKRIRLDRAGIPKLVVVSPPAISMQRARQVHHHTLDFPSTRSAEWGILQAELEQLVIDDKRRTSTTHVDLLRRIEAVQKLVVDDFETLVGLSQELKDSPDHIKNTKFAVRLPQIIGRILNELSERGAKLTEDGIMDMWINLEKYHRGAYVLVNHIRQCHRDARANPDHQRHFGEAAADCLQTLVAAMAPWDPRNDMDHEVFRSLKDRVDGIRRGNREASPEVGGDVDDGTEDGTEDGAED</sequence>
<evidence type="ECO:0000313" key="2">
    <source>
        <dbReference type="EMBL" id="RSL89095.1"/>
    </source>
</evidence>
<organism evidence="2 3">
    <name type="scientific">Fusarium oligoseptatum</name>
    <dbReference type="NCBI Taxonomy" id="2604345"/>
    <lineage>
        <taxon>Eukaryota</taxon>
        <taxon>Fungi</taxon>
        <taxon>Dikarya</taxon>
        <taxon>Ascomycota</taxon>
        <taxon>Pezizomycotina</taxon>
        <taxon>Sordariomycetes</taxon>
        <taxon>Hypocreomycetidae</taxon>
        <taxon>Hypocreales</taxon>
        <taxon>Nectriaceae</taxon>
        <taxon>Fusarium</taxon>
        <taxon>Fusarium solani species complex</taxon>
    </lineage>
</organism>
<dbReference type="AlphaFoldDB" id="A0A428SH39"/>
<gene>
    <name evidence="2" type="ORF">CEP52_015020</name>
</gene>
<evidence type="ECO:0000256" key="1">
    <source>
        <dbReference type="SAM" id="MobiDB-lite"/>
    </source>
</evidence>
<feature type="region of interest" description="Disordered" evidence="1">
    <location>
        <begin position="244"/>
        <end position="275"/>
    </location>
</feature>
<dbReference type="EMBL" id="NKCK01000250">
    <property type="protein sequence ID" value="RSL89095.1"/>
    <property type="molecule type" value="Genomic_DNA"/>
</dbReference>
<reference evidence="2 3" key="1">
    <citation type="submission" date="2017-06" db="EMBL/GenBank/DDBJ databases">
        <title>Comparative genomic analysis of Ambrosia Fusariam Clade fungi.</title>
        <authorList>
            <person name="Stajich J.E."/>
            <person name="Carrillo J."/>
            <person name="Kijimoto T."/>
            <person name="Eskalen A."/>
            <person name="O'Donnell K."/>
            <person name="Kasson M."/>
        </authorList>
    </citation>
    <scope>NUCLEOTIDE SEQUENCE [LARGE SCALE GENOMIC DNA]</scope>
    <source>
        <strain evidence="2 3">NRRL62579</strain>
    </source>
</reference>
<dbReference type="Proteomes" id="UP000287144">
    <property type="component" value="Unassembled WGS sequence"/>
</dbReference>
<feature type="compositionally biased region" description="Acidic residues" evidence="1">
    <location>
        <begin position="259"/>
        <end position="275"/>
    </location>
</feature>
<keyword evidence="3" id="KW-1185">Reference proteome</keyword>
<protein>
    <submittedName>
        <fullName evidence="2">Uncharacterized protein</fullName>
    </submittedName>
</protein>
<feature type="compositionally biased region" description="Basic and acidic residues" evidence="1">
    <location>
        <begin position="244"/>
        <end position="254"/>
    </location>
</feature>
<proteinExistence type="predicted"/>
<name>A0A428SH39_9HYPO</name>
<accession>A0A428SH39</accession>
<evidence type="ECO:0000313" key="3">
    <source>
        <dbReference type="Proteomes" id="UP000287144"/>
    </source>
</evidence>
<comment type="caution">
    <text evidence="2">The sequence shown here is derived from an EMBL/GenBank/DDBJ whole genome shotgun (WGS) entry which is preliminary data.</text>
</comment>